<name>A0AA36Y6E2_9FIRM</name>
<evidence type="ECO:0000313" key="4">
    <source>
        <dbReference type="EMBL" id="EHO17981.1"/>
    </source>
</evidence>
<dbReference type="Gene3D" id="3.40.50.1970">
    <property type="match status" value="1"/>
</dbReference>
<dbReference type="PANTHER" id="PTHR11496">
    <property type="entry name" value="ALCOHOL DEHYDROGENASE"/>
    <property type="match status" value="1"/>
</dbReference>
<feature type="domain" description="Fe-containing alcohol dehydrogenase-like C-terminal" evidence="3">
    <location>
        <begin position="190"/>
        <end position="386"/>
    </location>
</feature>
<comment type="caution">
    <text evidence="4">The sequence shown here is derived from an EMBL/GenBank/DDBJ whole genome shotgun (WGS) entry which is preliminary data.</text>
</comment>
<dbReference type="FunFam" id="3.40.50.1970:FF:000003">
    <property type="entry name" value="Alcohol dehydrogenase, iron-containing"/>
    <property type="match status" value="1"/>
</dbReference>
<reference evidence="4 5" key="1">
    <citation type="submission" date="2011-10" db="EMBL/GenBank/DDBJ databases">
        <title>The Genome Sequence of Lachnospiraceae bacterium ACC2.</title>
        <authorList>
            <consortium name="The Broad Institute Genome Sequencing Platform"/>
            <person name="Earl A."/>
            <person name="Ward D."/>
            <person name="Feldgarden M."/>
            <person name="Gevers D."/>
            <person name="Sizova M."/>
            <person name="Hazen A."/>
            <person name="Epstein S."/>
            <person name="Young S.K."/>
            <person name="Zeng Q."/>
            <person name="Gargeya S."/>
            <person name="Fitzgerald M."/>
            <person name="Haas B."/>
            <person name="Abouelleil A."/>
            <person name="Alvarado L."/>
            <person name="Arachchi H.M."/>
            <person name="Berlin A."/>
            <person name="Brown A."/>
            <person name="Chapman S.B."/>
            <person name="Chen Z."/>
            <person name="Dunbar C."/>
            <person name="Freedman E."/>
            <person name="Gearin G."/>
            <person name="Goldberg J."/>
            <person name="Griggs A."/>
            <person name="Gujja S."/>
            <person name="Heiman D."/>
            <person name="Howarth C."/>
            <person name="Larson L."/>
            <person name="Lui A."/>
            <person name="MacDonald P.J.P."/>
            <person name="Montmayeur A."/>
            <person name="Murphy C."/>
            <person name="Neiman D."/>
            <person name="Pearson M."/>
            <person name="Priest M."/>
            <person name="Roberts A."/>
            <person name="Saif S."/>
            <person name="Shea T."/>
            <person name="Shenoy N."/>
            <person name="Sisk P."/>
            <person name="Stolte C."/>
            <person name="Sykes S."/>
            <person name="Wortman J."/>
            <person name="Nusbaum C."/>
            <person name="Birren B."/>
        </authorList>
    </citation>
    <scope>NUCLEOTIDE SEQUENCE [LARGE SCALE GENOMIC DNA]</scope>
    <source>
        <strain evidence="4 5">ACC2</strain>
    </source>
</reference>
<dbReference type="EMBL" id="AGEL01000003">
    <property type="protein sequence ID" value="EHO17981.1"/>
    <property type="molecule type" value="Genomic_DNA"/>
</dbReference>
<protein>
    <recommendedName>
        <fullName evidence="6">Alcohol dehydrogenase iron-type/glycerol dehydrogenase GldA domain-containing protein</fullName>
    </recommendedName>
</protein>
<dbReference type="InterPro" id="IPR039697">
    <property type="entry name" value="Alcohol_dehydrogenase_Fe"/>
</dbReference>
<proteinExistence type="predicted"/>
<dbReference type="Gene3D" id="1.20.1090.10">
    <property type="entry name" value="Dehydroquinate synthase-like - alpha domain"/>
    <property type="match status" value="1"/>
</dbReference>
<dbReference type="SUPFAM" id="SSF56796">
    <property type="entry name" value="Dehydroquinate synthase-like"/>
    <property type="match status" value="1"/>
</dbReference>
<dbReference type="AlphaFoldDB" id="A0AA36Y6E2"/>
<dbReference type="GO" id="GO:0046872">
    <property type="term" value="F:metal ion binding"/>
    <property type="evidence" value="ECO:0007669"/>
    <property type="project" value="InterPro"/>
</dbReference>
<dbReference type="InterPro" id="IPR056798">
    <property type="entry name" value="ADH_Fe_C"/>
</dbReference>
<keyword evidence="1" id="KW-0560">Oxidoreductase</keyword>
<feature type="domain" description="Alcohol dehydrogenase iron-type/glycerol dehydrogenase GldA" evidence="2">
    <location>
        <begin position="10"/>
        <end position="177"/>
    </location>
</feature>
<sequence length="388" mass="42132">MLKQYSLKLPHAVYGGDDAMEQITDILKTNGAKKVAIFTDKGIEKAGLFALPEAAVKASGVDYYVLDELPAEPSYEAVQKLIDEFKRSGADFIVACGGGSVMDAAKLASVLVTDDYGVKELLDTPGMAKKCVPIILIPTTAGTGAEVTPNAIVAVPERELKVGIVNENMIADYVILDARMIKNLPRPIAAATGVDALAHCIECFTGNKANPFSDIYALEGLDLILNNIEKTCDDPEAMEEKNRMQIAAYYGGLAITASGTTAVHALSYPLGGKYHIAHGVSNAILLAPVMRFNSEDPEVKKRLALAYDRCCHGEKNCETVEEKCAWMIRRIEEIVEHLDIPKSLKSFGVPEEDLEGLVQAGMQVQRLLTNNRRLVTEADARALYLEIM</sequence>
<dbReference type="PROSITE" id="PS00913">
    <property type="entry name" value="ADH_IRON_1"/>
    <property type="match status" value="1"/>
</dbReference>
<evidence type="ECO:0000256" key="1">
    <source>
        <dbReference type="ARBA" id="ARBA00023002"/>
    </source>
</evidence>
<dbReference type="GeneID" id="86939964"/>
<dbReference type="InterPro" id="IPR001670">
    <property type="entry name" value="ADH_Fe/GldA"/>
</dbReference>
<dbReference type="RefSeq" id="WP_009532000.1">
    <property type="nucleotide sequence ID" value="NZ_JH590861.1"/>
</dbReference>
<dbReference type="InterPro" id="IPR018211">
    <property type="entry name" value="ADH_Fe_CS"/>
</dbReference>
<evidence type="ECO:0000259" key="3">
    <source>
        <dbReference type="Pfam" id="PF25137"/>
    </source>
</evidence>
<dbReference type="Proteomes" id="UP000018466">
    <property type="component" value="Unassembled WGS sequence"/>
</dbReference>
<gene>
    <name evidence="4" type="ORF">HMPREF9623_00165</name>
</gene>
<dbReference type="Pfam" id="PF00465">
    <property type="entry name" value="Fe-ADH"/>
    <property type="match status" value="1"/>
</dbReference>
<dbReference type="PANTHER" id="PTHR11496:SF83">
    <property type="entry name" value="HYDROXYACID-OXOACID TRANSHYDROGENASE, MITOCHONDRIAL"/>
    <property type="match status" value="1"/>
</dbReference>
<keyword evidence="5" id="KW-1185">Reference proteome</keyword>
<dbReference type="GO" id="GO:0004022">
    <property type="term" value="F:alcohol dehydrogenase (NAD+) activity"/>
    <property type="evidence" value="ECO:0007669"/>
    <property type="project" value="TreeGrafter"/>
</dbReference>
<evidence type="ECO:0000259" key="2">
    <source>
        <dbReference type="Pfam" id="PF00465"/>
    </source>
</evidence>
<organism evidence="4 5">
    <name type="scientific">Stomatobaculum longum</name>
    <dbReference type="NCBI Taxonomy" id="796942"/>
    <lineage>
        <taxon>Bacteria</taxon>
        <taxon>Bacillati</taxon>
        <taxon>Bacillota</taxon>
        <taxon>Clostridia</taxon>
        <taxon>Lachnospirales</taxon>
        <taxon>Lachnospiraceae</taxon>
        <taxon>Stomatobaculum</taxon>
    </lineage>
</organism>
<accession>A0AA36Y6E2</accession>
<evidence type="ECO:0000313" key="5">
    <source>
        <dbReference type="Proteomes" id="UP000018466"/>
    </source>
</evidence>
<dbReference type="CDD" id="cd08551">
    <property type="entry name" value="Fe-ADH"/>
    <property type="match status" value="1"/>
</dbReference>
<evidence type="ECO:0008006" key="6">
    <source>
        <dbReference type="Google" id="ProtNLM"/>
    </source>
</evidence>
<dbReference type="Pfam" id="PF25137">
    <property type="entry name" value="ADH_Fe_C"/>
    <property type="match status" value="1"/>
</dbReference>